<proteinExistence type="predicted"/>
<comment type="caution">
    <text evidence="5">The sequence shown here is derived from an EMBL/GenBank/DDBJ whole genome shotgun (WGS) entry which is preliminary data.</text>
</comment>
<organism evidence="5 6">
    <name type="scientific">Parvularcula mediterranea</name>
    <dbReference type="NCBI Taxonomy" id="2732508"/>
    <lineage>
        <taxon>Bacteria</taxon>
        <taxon>Pseudomonadati</taxon>
        <taxon>Pseudomonadota</taxon>
        <taxon>Alphaproteobacteria</taxon>
        <taxon>Parvularculales</taxon>
        <taxon>Parvularculaceae</taxon>
        <taxon>Parvularcula</taxon>
    </lineage>
</organism>
<protein>
    <submittedName>
        <fullName evidence="5">PAS domain-containing protein</fullName>
    </submittedName>
</protein>
<dbReference type="EMBL" id="JABFCX010000002">
    <property type="protein sequence ID" value="NNU16237.1"/>
    <property type="molecule type" value="Genomic_DNA"/>
</dbReference>
<dbReference type="NCBIfam" id="TIGR00229">
    <property type="entry name" value="sensory_box"/>
    <property type="match status" value="1"/>
</dbReference>
<reference evidence="5 6" key="1">
    <citation type="submission" date="2020-05" db="EMBL/GenBank/DDBJ databases">
        <title>Parvularcula mediterraneae sp. nov., isolated from polypropylene straw from shallow seawater of the seashore of Laganas in Zakynthos island, Greece.</title>
        <authorList>
            <person name="Szabo I."/>
            <person name="Al-Omari J."/>
            <person name="Rado J."/>
            <person name="Szerdahelyi G.S."/>
        </authorList>
    </citation>
    <scope>NUCLEOTIDE SEQUENCE [LARGE SCALE GENOMIC DNA]</scope>
    <source>
        <strain evidence="5 6">ZS-1/3</strain>
    </source>
</reference>
<evidence type="ECO:0000256" key="1">
    <source>
        <dbReference type="ARBA" id="ARBA00022630"/>
    </source>
</evidence>
<dbReference type="InterPro" id="IPR000014">
    <property type="entry name" value="PAS"/>
</dbReference>
<evidence type="ECO:0000313" key="5">
    <source>
        <dbReference type="EMBL" id="NNU16237.1"/>
    </source>
</evidence>
<dbReference type="PANTHER" id="PTHR47429">
    <property type="entry name" value="PROTEIN TWIN LOV 1"/>
    <property type="match status" value="1"/>
</dbReference>
<keyword evidence="1" id="KW-0285">Flavoprotein</keyword>
<dbReference type="SUPFAM" id="SSF55785">
    <property type="entry name" value="PYP-like sensor domain (PAS domain)"/>
    <property type="match status" value="1"/>
</dbReference>
<keyword evidence="2" id="KW-0288">FMN</keyword>
<dbReference type="Proteomes" id="UP000536835">
    <property type="component" value="Unassembled WGS sequence"/>
</dbReference>
<dbReference type="Gene3D" id="3.30.450.20">
    <property type="entry name" value="PAS domain"/>
    <property type="match status" value="1"/>
</dbReference>
<accession>A0A7Y3W5F3</accession>
<dbReference type="Pfam" id="PF13426">
    <property type="entry name" value="PAS_9"/>
    <property type="match status" value="1"/>
</dbReference>
<evidence type="ECO:0000313" key="6">
    <source>
        <dbReference type="Proteomes" id="UP000536835"/>
    </source>
</evidence>
<keyword evidence="3" id="KW-0157">Chromophore</keyword>
<name>A0A7Y3W5F3_9PROT</name>
<gene>
    <name evidence="5" type="ORF">HK107_07880</name>
</gene>
<dbReference type="CDD" id="cd00130">
    <property type="entry name" value="PAS"/>
    <property type="match status" value="1"/>
</dbReference>
<keyword evidence="6" id="KW-1185">Reference proteome</keyword>
<sequence length="176" mass="19350">MLPKRLRSFIEDADIPLSLADAQTPDMPLVLVNAAFERLTGYLSEEVVGQNCRFLQGNTDQPEARSEVRALLSGRADGQVVLKNYRKNGERFDNLLFLFPIEIGGKLAYFLGSQFEATGEDTLSDSAARGGYLKAHLATLQTDTRILKAQTRRTTSESIAIAARTLVTLSTTRGAR</sequence>
<evidence type="ECO:0000256" key="2">
    <source>
        <dbReference type="ARBA" id="ARBA00022643"/>
    </source>
</evidence>
<evidence type="ECO:0000259" key="4">
    <source>
        <dbReference type="PROSITE" id="PS50112"/>
    </source>
</evidence>
<dbReference type="PANTHER" id="PTHR47429:SF2">
    <property type="entry name" value="PROTEIN TWIN LOV 1"/>
    <property type="match status" value="1"/>
</dbReference>
<dbReference type="InterPro" id="IPR035965">
    <property type="entry name" value="PAS-like_dom_sf"/>
</dbReference>
<dbReference type="PROSITE" id="PS50112">
    <property type="entry name" value="PAS"/>
    <property type="match status" value="1"/>
</dbReference>
<dbReference type="RefSeq" id="WP_173198303.1">
    <property type="nucleotide sequence ID" value="NZ_JABFCX010000002.1"/>
</dbReference>
<dbReference type="AlphaFoldDB" id="A0A7Y3W5F3"/>
<dbReference type="SMART" id="SM00091">
    <property type="entry name" value="PAS"/>
    <property type="match status" value="1"/>
</dbReference>
<evidence type="ECO:0000256" key="3">
    <source>
        <dbReference type="ARBA" id="ARBA00022991"/>
    </source>
</evidence>
<feature type="domain" description="PAS" evidence="4">
    <location>
        <begin position="2"/>
        <end position="79"/>
    </location>
</feature>